<reference evidence="1 3" key="1">
    <citation type="journal article" date="2006" name="Genome Res.">
        <title>Massive genome erosion and functional adaptations provide insights into the symbiotic lifestyle of Sodalis glossinidius in the tsetse host.</title>
        <authorList>
            <person name="Toh H."/>
            <person name="Weiss B.L."/>
            <person name="Perkin S.A.H."/>
            <person name="Yamashita A."/>
            <person name="Oshima K."/>
            <person name="Hattori M."/>
            <person name="Aksoy S."/>
        </authorList>
    </citation>
    <scope>NUCLEOTIDE SEQUENCE [LARGE SCALE GENOMIC DNA]</scope>
    <source>
        <strain evidence="1">Morsitans</strain>
        <strain evidence="3">morsitans</strain>
    </source>
</reference>
<dbReference type="NCBIfam" id="NF007913">
    <property type="entry name" value="PRK10626.1"/>
    <property type="match status" value="1"/>
</dbReference>
<accession>Q2NRB7</accession>
<evidence type="ECO:0000313" key="1">
    <source>
        <dbReference type="EMBL" id="BAE75308.1"/>
    </source>
</evidence>
<protein>
    <recommendedName>
        <fullName evidence="5">DUF2884 domain-containing protein</fullName>
    </recommendedName>
</protein>
<dbReference type="RefSeq" id="WP_011411763.1">
    <property type="nucleotide sequence ID" value="NC_007712.1"/>
</dbReference>
<gene>
    <name evidence="1" type="ordered locus">SG2033</name>
    <name evidence="2" type="ORF">SGGMMB4_04814</name>
</gene>
<proteinExistence type="predicted"/>
<name>Q2NRB7_SODGM</name>
<keyword evidence="3" id="KW-1185">Reference proteome</keyword>
<dbReference type="InterPro" id="IPR021307">
    <property type="entry name" value="DUF2884"/>
</dbReference>
<organism evidence="1 3">
    <name type="scientific">Sodalis glossinidius (strain morsitans)</name>
    <dbReference type="NCBI Taxonomy" id="343509"/>
    <lineage>
        <taxon>Bacteria</taxon>
        <taxon>Pseudomonadati</taxon>
        <taxon>Pseudomonadota</taxon>
        <taxon>Gammaproteobacteria</taxon>
        <taxon>Enterobacterales</taxon>
        <taxon>Bruguierivoracaceae</taxon>
        <taxon>Sodalis</taxon>
    </lineage>
</organism>
<dbReference type="BioCyc" id="SGLO343509:SGP1_RS18575-MONOMER"/>
<evidence type="ECO:0000313" key="3">
    <source>
        <dbReference type="Proteomes" id="UP000001932"/>
    </source>
</evidence>
<evidence type="ECO:0008006" key="5">
    <source>
        <dbReference type="Google" id="ProtNLM"/>
    </source>
</evidence>
<dbReference type="eggNOG" id="ENOG502Z7J1">
    <property type="taxonomic scope" value="Bacteria"/>
</dbReference>
<dbReference type="Proteomes" id="UP000245838">
    <property type="component" value="Chromosome sggmmb4_Chromosome"/>
</dbReference>
<dbReference type="AlphaFoldDB" id="Q2NRB7"/>
<reference evidence="2 4" key="2">
    <citation type="submission" date="2015-05" db="EMBL/GenBank/DDBJ databases">
        <authorList>
            <person name="Goodhead I."/>
        </authorList>
    </citation>
    <scope>NUCLEOTIDE SEQUENCE [LARGE SCALE GENOMIC DNA]</scope>
    <source>
        <strain evidence="2">B4</strain>
        <strain evidence="4">morsitans</strain>
    </source>
</reference>
<dbReference type="Pfam" id="PF11101">
    <property type="entry name" value="DUF2884"/>
    <property type="match status" value="1"/>
</dbReference>
<evidence type="ECO:0000313" key="2">
    <source>
        <dbReference type="EMBL" id="CRL46312.1"/>
    </source>
</evidence>
<sequence>MLRKEMLGLLLMTAWQAQAEYKCPIKPQDDIIITPQTVQVIGQSGTLTITPAGEVQRDGTPVRLDAGQRQQAQAYQSALRRDLPWIDEGARAHLEKGRQALDRIIVQQLGRDSNVRNRLTTLDSQLKQQMNRIIEHRSDGLTFHHQAVSQVEQDGRHIVEQSMGGVVQDSFNELGVRQAANGSNPLQSVMGSLGGLQQALQTEWNNQEQDFQQFGRDVCQRVTALEQQRRDLVKALP</sequence>
<dbReference type="KEGG" id="sgl:SG2033"/>
<dbReference type="HOGENOM" id="CLU_1159649_0_0_6"/>
<dbReference type="OrthoDB" id="7057921at2"/>
<dbReference type="STRING" id="343509.SG2033"/>
<dbReference type="EMBL" id="AP008232">
    <property type="protein sequence ID" value="BAE75308.1"/>
    <property type="molecule type" value="Genomic_DNA"/>
</dbReference>
<dbReference type="EMBL" id="LN854557">
    <property type="protein sequence ID" value="CRL46312.1"/>
    <property type="molecule type" value="Genomic_DNA"/>
</dbReference>
<dbReference type="Proteomes" id="UP000001932">
    <property type="component" value="Chromosome"/>
</dbReference>
<evidence type="ECO:0000313" key="4">
    <source>
        <dbReference type="Proteomes" id="UP000245838"/>
    </source>
</evidence>